<sequence>MQPRKEYFSCPCPCHYWQSLLDLTNTEKRVKSSTSTCGTDNQSKTGEDFIIKPENDSKDYRVVTLPNKLKAIVISDPEADKAAAALSILAGSMHDPETIPGIAHFCEHMVFLGTKKYPQENFLGDYLASNAGDYNAFTQRDMTNYYFDVAPSSLEQALDRFAQLFIAPLFLEQSAEREVFAINSEHEKNIPNDGERRTLVDSTLS</sequence>
<dbReference type="PANTHER" id="PTHR43690">
    <property type="entry name" value="NARDILYSIN"/>
    <property type="match status" value="1"/>
</dbReference>
<proteinExistence type="predicted"/>
<dbReference type="InterPro" id="IPR001431">
    <property type="entry name" value="Pept_M16_Zn_BS"/>
</dbReference>
<organism evidence="3 4">
    <name type="scientific">Allacma fusca</name>
    <dbReference type="NCBI Taxonomy" id="39272"/>
    <lineage>
        <taxon>Eukaryota</taxon>
        <taxon>Metazoa</taxon>
        <taxon>Ecdysozoa</taxon>
        <taxon>Arthropoda</taxon>
        <taxon>Hexapoda</taxon>
        <taxon>Collembola</taxon>
        <taxon>Symphypleona</taxon>
        <taxon>Sminthuridae</taxon>
        <taxon>Allacma</taxon>
    </lineage>
</organism>
<evidence type="ECO:0000313" key="3">
    <source>
        <dbReference type="EMBL" id="CAG7835100.1"/>
    </source>
</evidence>
<keyword evidence="1" id="KW-0479">Metal-binding</keyword>
<dbReference type="InterPro" id="IPR050626">
    <property type="entry name" value="Peptidase_M16"/>
</dbReference>
<dbReference type="AlphaFoldDB" id="A0A8J2MAR4"/>
<dbReference type="OrthoDB" id="952271at2759"/>
<protein>
    <recommendedName>
        <fullName evidence="2">Peptidase M16 N-terminal domain-containing protein</fullName>
    </recommendedName>
</protein>
<reference evidence="3" key="1">
    <citation type="submission" date="2021-06" db="EMBL/GenBank/DDBJ databases">
        <authorList>
            <person name="Hodson N. C."/>
            <person name="Mongue J. A."/>
            <person name="Jaron S. K."/>
        </authorList>
    </citation>
    <scope>NUCLEOTIDE SEQUENCE</scope>
</reference>
<dbReference type="Proteomes" id="UP000708208">
    <property type="component" value="Unassembled WGS sequence"/>
</dbReference>
<dbReference type="GO" id="GO:0005829">
    <property type="term" value="C:cytosol"/>
    <property type="evidence" value="ECO:0007669"/>
    <property type="project" value="TreeGrafter"/>
</dbReference>
<feature type="domain" description="Peptidase M16 N-terminal" evidence="2">
    <location>
        <begin position="72"/>
        <end position="197"/>
    </location>
</feature>
<dbReference type="GO" id="GO:0004222">
    <property type="term" value="F:metalloendopeptidase activity"/>
    <property type="evidence" value="ECO:0007669"/>
    <property type="project" value="InterPro"/>
</dbReference>
<dbReference type="PROSITE" id="PS00143">
    <property type="entry name" value="INSULINASE"/>
    <property type="match status" value="1"/>
</dbReference>
<keyword evidence="4" id="KW-1185">Reference proteome</keyword>
<evidence type="ECO:0000259" key="2">
    <source>
        <dbReference type="Pfam" id="PF00675"/>
    </source>
</evidence>
<dbReference type="GO" id="GO:0005739">
    <property type="term" value="C:mitochondrion"/>
    <property type="evidence" value="ECO:0007669"/>
    <property type="project" value="TreeGrafter"/>
</dbReference>
<dbReference type="GO" id="GO:0051603">
    <property type="term" value="P:proteolysis involved in protein catabolic process"/>
    <property type="evidence" value="ECO:0007669"/>
    <property type="project" value="TreeGrafter"/>
</dbReference>
<evidence type="ECO:0000256" key="1">
    <source>
        <dbReference type="ARBA" id="ARBA00022723"/>
    </source>
</evidence>
<accession>A0A8J2MAR4</accession>
<dbReference type="GO" id="GO:0046872">
    <property type="term" value="F:metal ion binding"/>
    <property type="evidence" value="ECO:0007669"/>
    <property type="project" value="UniProtKB-KW"/>
</dbReference>
<dbReference type="InterPro" id="IPR011765">
    <property type="entry name" value="Pept_M16_N"/>
</dbReference>
<gene>
    <name evidence="3" type="ORF">AFUS01_LOCUS44521</name>
</gene>
<name>A0A8J2MAR4_9HEXA</name>
<evidence type="ECO:0000313" key="4">
    <source>
        <dbReference type="Proteomes" id="UP000708208"/>
    </source>
</evidence>
<dbReference type="GO" id="GO:0043171">
    <property type="term" value="P:peptide catabolic process"/>
    <property type="evidence" value="ECO:0007669"/>
    <property type="project" value="TreeGrafter"/>
</dbReference>
<dbReference type="EMBL" id="CAJVCH010570522">
    <property type="protein sequence ID" value="CAG7835100.1"/>
    <property type="molecule type" value="Genomic_DNA"/>
</dbReference>
<dbReference type="Pfam" id="PF00675">
    <property type="entry name" value="Peptidase_M16"/>
    <property type="match status" value="1"/>
</dbReference>
<dbReference type="PANTHER" id="PTHR43690:SF18">
    <property type="entry name" value="INSULIN-DEGRADING ENZYME-RELATED"/>
    <property type="match status" value="1"/>
</dbReference>
<comment type="caution">
    <text evidence="3">The sequence shown here is derived from an EMBL/GenBank/DDBJ whole genome shotgun (WGS) entry which is preliminary data.</text>
</comment>
<feature type="non-terminal residue" evidence="3">
    <location>
        <position position="205"/>
    </location>
</feature>